<dbReference type="Pfam" id="PF07716">
    <property type="entry name" value="bZIP_2"/>
    <property type="match status" value="1"/>
</dbReference>
<keyword evidence="4" id="KW-0804">Transcription</keyword>
<proteinExistence type="predicted"/>
<feature type="compositionally biased region" description="Basic and acidic residues" evidence="6">
    <location>
        <begin position="95"/>
        <end position="126"/>
    </location>
</feature>
<evidence type="ECO:0000256" key="4">
    <source>
        <dbReference type="ARBA" id="ARBA00023163"/>
    </source>
</evidence>
<evidence type="ECO:0000313" key="9">
    <source>
        <dbReference type="Proteomes" id="UP000008281"/>
    </source>
</evidence>
<comment type="subcellular location">
    <subcellularLocation>
        <location evidence="1">Nucleus</location>
    </subcellularLocation>
</comment>
<evidence type="ECO:0000256" key="2">
    <source>
        <dbReference type="ARBA" id="ARBA00023015"/>
    </source>
</evidence>
<gene>
    <name evidence="8" type="ORF">CRE_26829</name>
</gene>
<reference evidence="8" key="1">
    <citation type="submission" date="2007-07" db="EMBL/GenBank/DDBJ databases">
        <title>PCAP assembly of the Caenorhabditis remanei genome.</title>
        <authorList>
            <consortium name="The Caenorhabditis remanei Sequencing Consortium"/>
            <person name="Wilson R.K."/>
        </authorList>
    </citation>
    <scope>NUCLEOTIDE SEQUENCE [LARGE SCALE GENOMIC DNA]</scope>
    <source>
        <strain evidence="8">PB4641</strain>
    </source>
</reference>
<dbReference type="OrthoDB" id="6151507at2759"/>
<dbReference type="Gene3D" id="1.20.5.170">
    <property type="match status" value="1"/>
</dbReference>
<dbReference type="InterPro" id="IPR040223">
    <property type="entry name" value="PAR_bZIP"/>
</dbReference>
<dbReference type="GO" id="GO:0000981">
    <property type="term" value="F:DNA-binding transcription factor activity, RNA polymerase II-specific"/>
    <property type="evidence" value="ECO:0007669"/>
    <property type="project" value="TreeGrafter"/>
</dbReference>
<evidence type="ECO:0000313" key="8">
    <source>
        <dbReference type="EMBL" id="EFP01560.1"/>
    </source>
</evidence>
<dbReference type="HOGENOM" id="CLU_130057_0_0_1"/>
<dbReference type="PANTHER" id="PTHR11988">
    <property type="entry name" value="THYROTROPH EMBRYONIC FACTOR RELATED"/>
    <property type="match status" value="1"/>
</dbReference>
<dbReference type="SUPFAM" id="SSF57959">
    <property type="entry name" value="Leucine zipper domain"/>
    <property type="match status" value="1"/>
</dbReference>
<evidence type="ECO:0000256" key="3">
    <source>
        <dbReference type="ARBA" id="ARBA00023125"/>
    </source>
</evidence>
<feature type="compositionally biased region" description="Low complexity" evidence="6">
    <location>
        <begin position="62"/>
        <end position="78"/>
    </location>
</feature>
<keyword evidence="9" id="KW-1185">Reference proteome</keyword>
<evidence type="ECO:0000256" key="6">
    <source>
        <dbReference type="SAM" id="MobiDB-lite"/>
    </source>
</evidence>
<dbReference type="FunCoup" id="E3NJZ9">
    <property type="interactions" value="1908"/>
</dbReference>
<dbReference type="InterPro" id="IPR046347">
    <property type="entry name" value="bZIP_sf"/>
</dbReference>
<dbReference type="eggNOG" id="KOG3119">
    <property type="taxonomic scope" value="Eukaryota"/>
</dbReference>
<organism evidence="9">
    <name type="scientific">Caenorhabditis remanei</name>
    <name type="common">Caenorhabditis vulgaris</name>
    <dbReference type="NCBI Taxonomy" id="31234"/>
    <lineage>
        <taxon>Eukaryota</taxon>
        <taxon>Metazoa</taxon>
        <taxon>Ecdysozoa</taxon>
        <taxon>Nematoda</taxon>
        <taxon>Chromadorea</taxon>
        <taxon>Rhabditida</taxon>
        <taxon>Rhabditina</taxon>
        <taxon>Rhabditomorpha</taxon>
        <taxon>Rhabditoidea</taxon>
        <taxon>Rhabditidae</taxon>
        <taxon>Peloderinae</taxon>
        <taxon>Caenorhabditis</taxon>
    </lineage>
</organism>
<accession>E3NJZ9</accession>
<feature type="region of interest" description="Disordered" evidence="6">
    <location>
        <begin position="58"/>
        <end position="127"/>
    </location>
</feature>
<name>E3NJZ9_CAERE</name>
<evidence type="ECO:0000256" key="1">
    <source>
        <dbReference type="ARBA" id="ARBA00004123"/>
    </source>
</evidence>
<dbReference type="STRING" id="31234.E3NJZ9"/>
<dbReference type="AlphaFoldDB" id="E3NJZ9"/>
<feature type="domain" description="BZIP" evidence="7">
    <location>
        <begin position="97"/>
        <end position="135"/>
    </location>
</feature>
<protein>
    <recommendedName>
        <fullName evidence="7">BZIP domain-containing protein</fullName>
    </recommendedName>
</protein>
<dbReference type="InterPro" id="IPR004827">
    <property type="entry name" value="bZIP"/>
</dbReference>
<evidence type="ECO:0000256" key="5">
    <source>
        <dbReference type="ARBA" id="ARBA00023242"/>
    </source>
</evidence>
<dbReference type="OMA" id="TENTRMQ"/>
<dbReference type="EMBL" id="DS268772">
    <property type="protein sequence ID" value="EFP01560.1"/>
    <property type="molecule type" value="Genomic_DNA"/>
</dbReference>
<dbReference type="Proteomes" id="UP000008281">
    <property type="component" value="Unassembled WGS sequence"/>
</dbReference>
<dbReference type="PANTHER" id="PTHR11988:SF27">
    <property type="entry name" value="GH27708P"/>
    <property type="match status" value="1"/>
</dbReference>
<evidence type="ECO:0000259" key="7">
    <source>
        <dbReference type="Pfam" id="PF07716"/>
    </source>
</evidence>
<dbReference type="GO" id="GO:0005634">
    <property type="term" value="C:nucleus"/>
    <property type="evidence" value="ECO:0007669"/>
    <property type="project" value="UniProtKB-SubCell"/>
</dbReference>
<dbReference type="GO" id="GO:0000978">
    <property type="term" value="F:RNA polymerase II cis-regulatory region sequence-specific DNA binding"/>
    <property type="evidence" value="ECO:0007669"/>
    <property type="project" value="TreeGrafter"/>
</dbReference>
<sequence>MASDLQQQLAASSLYDAESLKAFNQMYNSSQNPYGNGFDKNYPASALPFFQHFAPYTNPNATASSFSPSGSSTSSTSSQQHQHPTKKKPVPVPAEQKDETYFERRRRNNEAARKSREARRKQDNDNGTRVIQLEQLAAETIVNVAEAAGDADLTQKQGFMSIPTQKSHPHDIT</sequence>
<keyword evidence="2" id="KW-0805">Transcription regulation</keyword>
<keyword evidence="3" id="KW-0238">DNA-binding</keyword>
<keyword evidence="5" id="KW-0539">Nucleus</keyword>
<dbReference type="InParanoid" id="E3NJZ9"/>